<proteinExistence type="predicted"/>
<gene>
    <name evidence="1" type="ORF">psyc5s11_04940</name>
</gene>
<dbReference type="Proteomes" id="UP000824633">
    <property type="component" value="Chromosome"/>
</dbReference>
<name>A0ABN6IR13_9CLOT</name>
<dbReference type="EMBL" id="AP024849">
    <property type="protein sequence ID" value="BCZ44427.1"/>
    <property type="molecule type" value="Genomic_DNA"/>
</dbReference>
<accession>A0ABN6IR13</accession>
<evidence type="ECO:0000313" key="2">
    <source>
        <dbReference type="Proteomes" id="UP000824633"/>
    </source>
</evidence>
<protein>
    <submittedName>
        <fullName evidence="1">Uncharacterized protein</fullName>
    </submittedName>
</protein>
<organism evidence="1 2">
    <name type="scientific">Clostridium gelidum</name>
    <dbReference type="NCBI Taxonomy" id="704125"/>
    <lineage>
        <taxon>Bacteria</taxon>
        <taxon>Bacillati</taxon>
        <taxon>Bacillota</taxon>
        <taxon>Clostridia</taxon>
        <taxon>Eubacteriales</taxon>
        <taxon>Clostridiaceae</taxon>
        <taxon>Clostridium</taxon>
    </lineage>
</organism>
<evidence type="ECO:0000313" key="1">
    <source>
        <dbReference type="EMBL" id="BCZ44427.1"/>
    </source>
</evidence>
<sequence length="63" mass="7445">MITKVSQYFFVAFDNKTVELIKGIIYNIIKHCKTQRSENYIVMFCNVLFFFLNISTRGSINEI</sequence>
<keyword evidence="2" id="KW-1185">Reference proteome</keyword>
<reference evidence="2" key="1">
    <citation type="submission" date="2021-07" db="EMBL/GenBank/DDBJ databases">
        <title>Complete genome sequencing of a Clostridium isolate.</title>
        <authorList>
            <person name="Ueki A."/>
            <person name="Tonouchi A."/>
        </authorList>
    </citation>
    <scope>NUCLEOTIDE SEQUENCE [LARGE SCALE GENOMIC DNA]</scope>
    <source>
        <strain evidence="2">C5S11</strain>
    </source>
</reference>